<evidence type="ECO:0000313" key="3">
    <source>
        <dbReference type="EMBL" id="SET77994.1"/>
    </source>
</evidence>
<reference evidence="4 5" key="1">
    <citation type="submission" date="2016-10" db="EMBL/GenBank/DDBJ databases">
        <authorList>
            <person name="Varghese N."/>
            <person name="Submissions S."/>
        </authorList>
    </citation>
    <scope>NUCLEOTIDE SEQUENCE [LARGE SCALE GENOMIC DNA]</scope>
    <source>
        <strain evidence="2 5">CDM_1</strain>
        <strain evidence="4">CDM_6</strain>
    </source>
</reference>
<dbReference type="STRING" id="392421.SAMN04488694_11282"/>
<proteinExistence type="predicted"/>
<sequence length="38" mass="4624">MDTLLLAGYGSVFVVLFVYLFYMQRQLRRLERQLQDLQ</sequence>
<organism evidence="2 5">
    <name type="scientific">Natrinema hispanicum</name>
    <dbReference type="NCBI Taxonomy" id="392421"/>
    <lineage>
        <taxon>Archaea</taxon>
        <taxon>Methanobacteriati</taxon>
        <taxon>Methanobacteriota</taxon>
        <taxon>Stenosarchaea group</taxon>
        <taxon>Halobacteria</taxon>
        <taxon>Halobacteriales</taxon>
        <taxon>Natrialbaceae</taxon>
        <taxon>Natrinema</taxon>
    </lineage>
</organism>
<evidence type="ECO:0000313" key="2">
    <source>
        <dbReference type="EMBL" id="SDD09589.1"/>
    </source>
</evidence>
<reference evidence="3" key="2">
    <citation type="submission" date="2016-10" db="EMBL/GenBank/DDBJ databases">
        <authorList>
            <person name="de Groot N.N."/>
        </authorList>
    </citation>
    <scope>NUCLEOTIDE SEQUENCE [LARGE SCALE GENOMIC DNA]</scope>
    <source>
        <strain evidence="3">CDM_6</strain>
    </source>
</reference>
<dbReference type="InterPro" id="IPR030888">
    <property type="entry name" value="Put_ccm"/>
</dbReference>
<name>A0A1G6RYD1_9EURY</name>
<keyword evidence="1" id="KW-0472">Membrane</keyword>
<evidence type="ECO:0000313" key="4">
    <source>
        <dbReference type="Proteomes" id="UP000199320"/>
    </source>
</evidence>
<protein>
    <submittedName>
        <fullName evidence="2">CcmD family protein</fullName>
    </submittedName>
</protein>
<keyword evidence="1" id="KW-1133">Transmembrane helix</keyword>
<dbReference type="RefSeq" id="WP_083857063.1">
    <property type="nucleotide sequence ID" value="NZ_FMZP01000012.1"/>
</dbReference>
<dbReference type="Proteomes" id="UP000324021">
    <property type="component" value="Unassembled WGS sequence"/>
</dbReference>
<dbReference type="EMBL" id="FOIC01000012">
    <property type="protein sequence ID" value="SET77994.1"/>
    <property type="molecule type" value="Genomic_DNA"/>
</dbReference>
<evidence type="ECO:0000256" key="1">
    <source>
        <dbReference type="SAM" id="Phobius"/>
    </source>
</evidence>
<feature type="transmembrane region" description="Helical" evidence="1">
    <location>
        <begin position="6"/>
        <end position="22"/>
    </location>
</feature>
<evidence type="ECO:0000313" key="5">
    <source>
        <dbReference type="Proteomes" id="UP000324021"/>
    </source>
</evidence>
<dbReference type="AlphaFoldDB" id="A0A1G6RYD1"/>
<keyword evidence="1" id="KW-0812">Transmembrane</keyword>
<keyword evidence="4" id="KW-1185">Reference proteome</keyword>
<dbReference type="EMBL" id="FMZP01000012">
    <property type="protein sequence ID" value="SDD09589.1"/>
    <property type="molecule type" value="Genomic_DNA"/>
</dbReference>
<dbReference type="NCBIfam" id="TIGR04391">
    <property type="entry name" value="CcmD_alt_fam"/>
    <property type="match status" value="1"/>
</dbReference>
<dbReference type="Proteomes" id="UP000199320">
    <property type="component" value="Unassembled WGS sequence"/>
</dbReference>
<accession>A0A1G6RYD1</accession>
<gene>
    <name evidence="3" type="ORF">SAMN04488694_11282</name>
    <name evidence="2" type="ORF">SAMN05192552_101279</name>
</gene>